<evidence type="ECO:0000313" key="2">
    <source>
        <dbReference type="Proteomes" id="UP000831701"/>
    </source>
</evidence>
<evidence type="ECO:0000313" key="1">
    <source>
        <dbReference type="EMBL" id="KAI3369114.1"/>
    </source>
</evidence>
<dbReference type="Proteomes" id="UP000831701">
    <property type="component" value="Chromosome 8"/>
</dbReference>
<name>A0ACB8WNE8_9TELE</name>
<organism evidence="1 2">
    <name type="scientific">Scortum barcoo</name>
    <name type="common">barcoo grunter</name>
    <dbReference type="NCBI Taxonomy" id="214431"/>
    <lineage>
        <taxon>Eukaryota</taxon>
        <taxon>Metazoa</taxon>
        <taxon>Chordata</taxon>
        <taxon>Craniata</taxon>
        <taxon>Vertebrata</taxon>
        <taxon>Euteleostomi</taxon>
        <taxon>Actinopterygii</taxon>
        <taxon>Neopterygii</taxon>
        <taxon>Teleostei</taxon>
        <taxon>Neoteleostei</taxon>
        <taxon>Acanthomorphata</taxon>
        <taxon>Eupercaria</taxon>
        <taxon>Centrarchiformes</taxon>
        <taxon>Terapontoidei</taxon>
        <taxon>Terapontidae</taxon>
        <taxon>Scortum</taxon>
    </lineage>
</organism>
<dbReference type="EMBL" id="CM041538">
    <property type="protein sequence ID" value="KAI3369114.1"/>
    <property type="molecule type" value="Genomic_DNA"/>
</dbReference>
<reference evidence="1" key="1">
    <citation type="submission" date="2022-04" db="EMBL/GenBank/DDBJ databases">
        <title>Jade perch genome.</title>
        <authorList>
            <person name="Chao B."/>
        </authorList>
    </citation>
    <scope>NUCLEOTIDE SEQUENCE</scope>
    <source>
        <strain evidence="1">CB-2022</strain>
    </source>
</reference>
<accession>A0ACB8WNE8</accession>
<protein>
    <submittedName>
        <fullName evidence="1">Uncharacterized protein</fullName>
    </submittedName>
</protein>
<comment type="caution">
    <text evidence="1">The sequence shown here is derived from an EMBL/GenBank/DDBJ whole genome shotgun (WGS) entry which is preliminary data.</text>
</comment>
<proteinExistence type="predicted"/>
<gene>
    <name evidence="1" type="ORF">L3Q82_026079</name>
</gene>
<feature type="non-terminal residue" evidence="1">
    <location>
        <position position="257"/>
    </location>
</feature>
<sequence>MMKLILSLTLIWALSSTAGALQCQICSNSKCSSTEPSTCPSNTLCATVIVEVITSGTTEHIISKSCAASSTCPVTGTLTTSQSFGDVSEVTSTQCCKTENCNSETLPSPPAPTTNSLQCFTCNSNGSECNIKLQCRGVEDRCFELDVPAPTTNSLQCFTCNSNGSECNVLCVHTKLQCRGVEDRCHRQSTVSQSYSGLTAVTSAKCCSTDNCNSETLLFPAAPTTNSLQCFTCDLSSFPCTTKLQCREVEDRCFKMT</sequence>
<keyword evidence="2" id="KW-1185">Reference proteome</keyword>